<sequence>MPGERSLARRHCSPAWTLHTPYVDSIWSWRLLGALRPRVQVHSEGLNACRQASKPSLSCVHELEWTDLGPRSGHPANRSGRAPLGLGPTVAIRPRRGPVRNRSTMTRPRCPVVGRQHRGPCVMAVSYSSSPGGSRVLCQGLAYHGIPEPQIRNRYIRWRTDPLVAERRHDMLAATFATHEAALNWSSDVDVGEPPPMGAS</sequence>
<proteinExistence type="predicted"/>
<protein>
    <submittedName>
        <fullName evidence="2">Uncharacterized protein</fullName>
    </submittedName>
</protein>
<evidence type="ECO:0000313" key="3">
    <source>
        <dbReference type="Proteomes" id="UP000799766"/>
    </source>
</evidence>
<gene>
    <name evidence="2" type="ORF">BDY21DRAFT_172186</name>
</gene>
<accession>A0A6A6NL51</accession>
<name>A0A6A6NL51_9PEZI</name>
<evidence type="ECO:0000256" key="1">
    <source>
        <dbReference type="SAM" id="MobiDB-lite"/>
    </source>
</evidence>
<dbReference type="EMBL" id="MU001709">
    <property type="protein sequence ID" value="KAF2452435.1"/>
    <property type="molecule type" value="Genomic_DNA"/>
</dbReference>
<keyword evidence="3" id="KW-1185">Reference proteome</keyword>
<organism evidence="2 3">
    <name type="scientific">Lineolata rhizophorae</name>
    <dbReference type="NCBI Taxonomy" id="578093"/>
    <lineage>
        <taxon>Eukaryota</taxon>
        <taxon>Fungi</taxon>
        <taxon>Dikarya</taxon>
        <taxon>Ascomycota</taxon>
        <taxon>Pezizomycotina</taxon>
        <taxon>Dothideomycetes</taxon>
        <taxon>Dothideomycetes incertae sedis</taxon>
        <taxon>Lineolatales</taxon>
        <taxon>Lineolataceae</taxon>
        <taxon>Lineolata</taxon>
    </lineage>
</organism>
<dbReference type="Proteomes" id="UP000799766">
    <property type="component" value="Unassembled WGS sequence"/>
</dbReference>
<feature type="region of interest" description="Disordered" evidence="1">
    <location>
        <begin position="70"/>
        <end position="112"/>
    </location>
</feature>
<evidence type="ECO:0000313" key="2">
    <source>
        <dbReference type="EMBL" id="KAF2452435.1"/>
    </source>
</evidence>
<dbReference type="AlphaFoldDB" id="A0A6A6NL51"/>
<reference evidence="2" key="1">
    <citation type="journal article" date="2020" name="Stud. Mycol.">
        <title>101 Dothideomycetes genomes: a test case for predicting lifestyles and emergence of pathogens.</title>
        <authorList>
            <person name="Haridas S."/>
            <person name="Albert R."/>
            <person name="Binder M."/>
            <person name="Bloem J."/>
            <person name="Labutti K."/>
            <person name="Salamov A."/>
            <person name="Andreopoulos B."/>
            <person name="Baker S."/>
            <person name="Barry K."/>
            <person name="Bills G."/>
            <person name="Bluhm B."/>
            <person name="Cannon C."/>
            <person name="Castanera R."/>
            <person name="Culley D."/>
            <person name="Daum C."/>
            <person name="Ezra D."/>
            <person name="Gonzalez J."/>
            <person name="Henrissat B."/>
            <person name="Kuo A."/>
            <person name="Liang C."/>
            <person name="Lipzen A."/>
            <person name="Lutzoni F."/>
            <person name="Magnuson J."/>
            <person name="Mondo S."/>
            <person name="Nolan M."/>
            <person name="Ohm R."/>
            <person name="Pangilinan J."/>
            <person name="Park H.-J."/>
            <person name="Ramirez L."/>
            <person name="Alfaro M."/>
            <person name="Sun H."/>
            <person name="Tritt A."/>
            <person name="Yoshinaga Y."/>
            <person name="Zwiers L.-H."/>
            <person name="Turgeon B."/>
            <person name="Goodwin S."/>
            <person name="Spatafora J."/>
            <person name="Crous P."/>
            <person name="Grigoriev I."/>
        </authorList>
    </citation>
    <scope>NUCLEOTIDE SEQUENCE</scope>
    <source>
        <strain evidence="2">ATCC 16933</strain>
    </source>
</reference>